<name>A0ABT5XCR5_9EURY</name>
<keyword evidence="3" id="KW-1185">Reference proteome</keyword>
<protein>
    <submittedName>
        <fullName evidence="2">DUF4231 domain-containing protein</fullName>
    </submittedName>
</protein>
<dbReference type="EMBL" id="JARFPL010000005">
    <property type="protein sequence ID" value="MDF0592446.1"/>
    <property type="molecule type" value="Genomic_DNA"/>
</dbReference>
<dbReference type="Proteomes" id="UP001215956">
    <property type="component" value="Unassembled WGS sequence"/>
</dbReference>
<dbReference type="InterPro" id="IPR025325">
    <property type="entry name" value="DUF4231"/>
</dbReference>
<evidence type="ECO:0000256" key="1">
    <source>
        <dbReference type="SAM" id="Phobius"/>
    </source>
</evidence>
<evidence type="ECO:0000313" key="3">
    <source>
        <dbReference type="Proteomes" id="UP001215956"/>
    </source>
</evidence>
<dbReference type="NCBIfam" id="NF033634">
    <property type="entry name" value="SLATT_1"/>
    <property type="match status" value="1"/>
</dbReference>
<reference evidence="2 3" key="1">
    <citation type="submission" date="2023-03" db="EMBL/GenBank/DDBJ databases">
        <title>Whole genome sequencing of Methanotrichaceae archaeon M04Ac.</title>
        <authorList>
            <person name="Khomyakova M.A."/>
            <person name="Merkel A.Y."/>
            <person name="Slobodkin A.I."/>
        </authorList>
    </citation>
    <scope>NUCLEOTIDE SEQUENCE [LARGE SCALE GENOMIC DNA]</scope>
    <source>
        <strain evidence="2 3">M04Ac</strain>
    </source>
</reference>
<feature type="transmembrane region" description="Helical" evidence="1">
    <location>
        <begin position="45"/>
        <end position="63"/>
    </location>
</feature>
<sequence>MEDQLRWYSKKSRWNQRCFKWLKMIEIVAAALIPFAAGLRADPLITGGLGVVVVVIESMMGLFQFQQNWTNYRTTAEALKHEKFLWQAKAGPYKDPDNPTLEALFAERVEALISTEHAKWIRYQEQAGKEQKTAQT</sequence>
<gene>
    <name evidence="2" type="ORF">P0O24_02475</name>
</gene>
<keyword evidence="1" id="KW-0472">Membrane</keyword>
<keyword evidence="1" id="KW-0812">Transmembrane</keyword>
<accession>A0ABT5XCR5</accession>
<evidence type="ECO:0000313" key="2">
    <source>
        <dbReference type="EMBL" id="MDF0592446.1"/>
    </source>
</evidence>
<proteinExistence type="predicted"/>
<feature type="transmembrane region" description="Helical" evidence="1">
    <location>
        <begin position="21"/>
        <end position="39"/>
    </location>
</feature>
<keyword evidence="1" id="KW-1133">Transmembrane helix</keyword>
<dbReference type="Pfam" id="PF14015">
    <property type="entry name" value="DUF4231"/>
    <property type="match status" value="1"/>
</dbReference>
<organism evidence="2 3">
    <name type="scientific">Candidatus Methanocrinis alkalitolerans</name>
    <dbReference type="NCBI Taxonomy" id="3033395"/>
    <lineage>
        <taxon>Archaea</taxon>
        <taxon>Methanobacteriati</taxon>
        <taxon>Methanobacteriota</taxon>
        <taxon>Stenosarchaea group</taxon>
        <taxon>Methanomicrobia</taxon>
        <taxon>Methanotrichales</taxon>
        <taxon>Methanotrichaceae</taxon>
        <taxon>Methanocrinis</taxon>
    </lineage>
</organism>
<comment type="caution">
    <text evidence="2">The sequence shown here is derived from an EMBL/GenBank/DDBJ whole genome shotgun (WGS) entry which is preliminary data.</text>
</comment>